<dbReference type="EMBL" id="LAYY01000100">
    <property type="protein sequence ID" value="KKK33649.1"/>
    <property type="molecule type" value="Genomic_DNA"/>
</dbReference>
<dbReference type="Gene3D" id="1.10.510.10">
    <property type="entry name" value="Transferase(Phosphotransferase) domain 1"/>
    <property type="match status" value="1"/>
</dbReference>
<reference evidence="2 3" key="1">
    <citation type="submission" date="2015-04" db="EMBL/GenBank/DDBJ databases">
        <title>Taxonomic description and genome sequence of Bacillus campisalis sp. nov., a novel member of the genus Bacillus isolated from solar saltern.</title>
        <authorList>
            <person name="Mathan Kumar R."/>
            <person name="Kaur G."/>
            <person name="Kumar A."/>
            <person name="Singh N.K."/>
            <person name="Kaur N."/>
            <person name="Kumar N."/>
            <person name="Mayilraj S."/>
        </authorList>
    </citation>
    <scope>NUCLEOTIDE SEQUENCE [LARGE SCALE GENOMIC DNA]</scope>
    <source>
        <strain evidence="2 3">SA2-6</strain>
    </source>
</reference>
<dbReference type="PANTHER" id="PTHR44167:SF24">
    <property type="entry name" value="SERINE_THREONINE-PROTEIN KINASE CHK2"/>
    <property type="match status" value="1"/>
</dbReference>
<dbReference type="InterPro" id="IPR011009">
    <property type="entry name" value="Kinase-like_dom_sf"/>
</dbReference>
<dbReference type="Pfam" id="PF00069">
    <property type="entry name" value="Pkinase"/>
    <property type="match status" value="1"/>
</dbReference>
<keyword evidence="2" id="KW-0808">Transferase</keyword>
<dbReference type="PATRIC" id="fig|1408103.3.peg.5156"/>
<dbReference type="AlphaFoldDB" id="A0A0M2SFZ3"/>
<evidence type="ECO:0000313" key="3">
    <source>
        <dbReference type="Proteomes" id="UP000034166"/>
    </source>
</evidence>
<dbReference type="GO" id="GO:0004674">
    <property type="term" value="F:protein serine/threonine kinase activity"/>
    <property type="evidence" value="ECO:0007669"/>
    <property type="project" value="UniProtKB-KW"/>
</dbReference>
<protein>
    <submittedName>
        <fullName evidence="2">Serine/threonine protein kinase</fullName>
    </submittedName>
</protein>
<dbReference type="PANTHER" id="PTHR44167">
    <property type="entry name" value="OVARIAN-SPECIFIC SERINE/THREONINE-PROTEIN KINASE LOK-RELATED"/>
    <property type="match status" value="1"/>
</dbReference>
<name>A0A0M2SFZ3_9BACI</name>
<dbReference type="Proteomes" id="UP000034166">
    <property type="component" value="Unassembled WGS sequence"/>
</dbReference>
<dbReference type="GO" id="GO:0005524">
    <property type="term" value="F:ATP binding"/>
    <property type="evidence" value="ECO:0007669"/>
    <property type="project" value="InterPro"/>
</dbReference>
<keyword evidence="3" id="KW-1185">Reference proteome</keyword>
<dbReference type="PROSITE" id="PS50011">
    <property type="entry name" value="PROTEIN_KINASE_DOM"/>
    <property type="match status" value="1"/>
</dbReference>
<dbReference type="OrthoDB" id="9788659at2"/>
<evidence type="ECO:0000313" key="2">
    <source>
        <dbReference type="EMBL" id="KKK33649.1"/>
    </source>
</evidence>
<accession>A0A0M2SFZ3</accession>
<keyword evidence="2" id="KW-0418">Kinase</keyword>
<sequence length="256" mass="29473">MYKQLKKWIYDRPLKDGTVFPPGYKIEECFGGGGYGIVYLCKDIHSQELFALKQLRPSKAGNVKEIARFQQEVELVAKIGHKRVPGLIHHSTFDGRPFYVMQHIEGSNLEDKLFSEGQTFTERESLMILSELAAIVEYLHGQNIFHGDIRPPNIIIENEEVFLIDFGLAKVGDPESWEELQARRQDDFFDLGETLLFLLYSQFEGKASKRKSWLEELTMSDESRRLIKRLLGIDACYEDTESIRKDINLALGIVKP</sequence>
<proteinExistence type="predicted"/>
<dbReference type="RefSeq" id="WP_046526137.1">
    <property type="nucleotide sequence ID" value="NZ_LAYY01000100.1"/>
</dbReference>
<keyword evidence="2" id="KW-0723">Serine/threonine-protein kinase</keyword>
<feature type="domain" description="Protein kinase" evidence="1">
    <location>
        <begin position="24"/>
        <end position="256"/>
    </location>
</feature>
<evidence type="ECO:0000259" key="1">
    <source>
        <dbReference type="PROSITE" id="PS50011"/>
    </source>
</evidence>
<dbReference type="SUPFAM" id="SSF56112">
    <property type="entry name" value="Protein kinase-like (PK-like)"/>
    <property type="match status" value="1"/>
</dbReference>
<comment type="caution">
    <text evidence="2">The sequence shown here is derived from an EMBL/GenBank/DDBJ whole genome shotgun (WGS) entry which is preliminary data.</text>
</comment>
<dbReference type="InterPro" id="IPR000719">
    <property type="entry name" value="Prot_kinase_dom"/>
</dbReference>
<organism evidence="2 3">
    <name type="scientific">Mesobacillus campisalis</name>
    <dbReference type="NCBI Taxonomy" id="1408103"/>
    <lineage>
        <taxon>Bacteria</taxon>
        <taxon>Bacillati</taxon>
        <taxon>Bacillota</taxon>
        <taxon>Bacilli</taxon>
        <taxon>Bacillales</taxon>
        <taxon>Bacillaceae</taxon>
        <taxon>Mesobacillus</taxon>
    </lineage>
</organism>
<gene>
    <name evidence="2" type="ORF">WQ57_23905</name>
</gene>